<evidence type="ECO:0000313" key="2">
    <source>
        <dbReference type="Proteomes" id="UP000007306"/>
    </source>
</evidence>
<dbReference type="HOGENOM" id="CLU_2982304_0_0_1"/>
<evidence type="ECO:0000313" key="1">
    <source>
        <dbReference type="EnsemblPlants" id="ORGLA02G0136400.1"/>
    </source>
</evidence>
<dbReference type="Gramene" id="ORGLA02G0136400.1">
    <property type="protein sequence ID" value="ORGLA02G0136400.1"/>
    <property type="gene ID" value="ORGLA02G0136400"/>
</dbReference>
<reference evidence="1 2" key="2">
    <citation type="submission" date="2018-04" db="EMBL/GenBank/DDBJ databases">
        <title>OglaRS2 (Oryza glaberrima Reference Sequence Version 2).</title>
        <authorList>
            <person name="Zhang J."/>
            <person name="Kudrna D."/>
            <person name="Lee S."/>
            <person name="Talag J."/>
            <person name="Rajasekar S."/>
            <person name="Wing R.A."/>
        </authorList>
    </citation>
    <scope>NUCLEOTIDE SEQUENCE [LARGE SCALE GENOMIC DNA]</scope>
    <source>
        <strain evidence="1 2">cv. IRGC 96717</strain>
    </source>
</reference>
<reference evidence="1" key="1">
    <citation type="submission" date="2015-06" db="UniProtKB">
        <authorList>
            <consortium name="EnsemblPlants"/>
        </authorList>
    </citation>
    <scope>IDENTIFICATION</scope>
</reference>
<accession>I1P058</accession>
<protein>
    <submittedName>
        <fullName evidence="1">Uncharacterized protein</fullName>
    </submittedName>
</protein>
<keyword evidence="2" id="KW-1185">Reference proteome</keyword>
<dbReference type="EnsemblPlants" id="ORGLA02G0136400.1">
    <property type="protein sequence ID" value="ORGLA02G0136400.1"/>
    <property type="gene ID" value="ORGLA02G0136400"/>
</dbReference>
<dbReference type="AlphaFoldDB" id="I1P058"/>
<proteinExistence type="predicted"/>
<dbReference type="Proteomes" id="UP000007306">
    <property type="component" value="Chromosome 2"/>
</dbReference>
<organism evidence="1 2">
    <name type="scientific">Oryza glaberrima</name>
    <name type="common">African rice</name>
    <dbReference type="NCBI Taxonomy" id="4538"/>
    <lineage>
        <taxon>Eukaryota</taxon>
        <taxon>Viridiplantae</taxon>
        <taxon>Streptophyta</taxon>
        <taxon>Embryophyta</taxon>
        <taxon>Tracheophyta</taxon>
        <taxon>Spermatophyta</taxon>
        <taxon>Magnoliopsida</taxon>
        <taxon>Liliopsida</taxon>
        <taxon>Poales</taxon>
        <taxon>Poaceae</taxon>
        <taxon>BOP clade</taxon>
        <taxon>Oryzoideae</taxon>
        <taxon>Oryzeae</taxon>
        <taxon>Oryzinae</taxon>
        <taxon>Oryza</taxon>
    </lineage>
</organism>
<name>I1P058_ORYGL</name>
<sequence length="58" mass="6344">MKHMKAIQSSSELGWNIPSLHRGCRSGSRLRQSPLIKAVAVAHQLPIRGASLAQIEIN</sequence>